<feature type="transmembrane region" description="Helical" evidence="6">
    <location>
        <begin position="268"/>
        <end position="290"/>
    </location>
</feature>
<dbReference type="AlphaFoldDB" id="A0A2N4UA00"/>
<comment type="similarity">
    <text evidence="2">Belongs to the autoinducer-2 exporter (AI-2E) (TC 2.A.86) family.</text>
</comment>
<evidence type="ECO:0000256" key="1">
    <source>
        <dbReference type="ARBA" id="ARBA00004141"/>
    </source>
</evidence>
<comment type="subcellular location">
    <subcellularLocation>
        <location evidence="1">Membrane</location>
        <topology evidence="1">Multi-pass membrane protein</topology>
    </subcellularLocation>
</comment>
<evidence type="ECO:0000313" key="8">
    <source>
        <dbReference type="Proteomes" id="UP000234190"/>
    </source>
</evidence>
<name>A0A2N4UA00_9BURK</name>
<accession>A0A2N4UA00</accession>
<dbReference type="RefSeq" id="WP_102072339.1">
    <property type="nucleotide sequence ID" value="NZ_PDNW01000001.1"/>
</dbReference>
<dbReference type="PANTHER" id="PTHR21716">
    <property type="entry name" value="TRANSMEMBRANE PROTEIN"/>
    <property type="match status" value="1"/>
</dbReference>
<protein>
    <submittedName>
        <fullName evidence="7">AI-2E family transporter</fullName>
    </submittedName>
</protein>
<feature type="transmembrane region" description="Helical" evidence="6">
    <location>
        <begin position="6"/>
        <end position="39"/>
    </location>
</feature>
<feature type="transmembrane region" description="Helical" evidence="6">
    <location>
        <begin position="212"/>
        <end position="233"/>
    </location>
</feature>
<comment type="caution">
    <text evidence="7">The sequence shown here is derived from an EMBL/GenBank/DDBJ whole genome shotgun (WGS) entry which is preliminary data.</text>
</comment>
<dbReference type="InterPro" id="IPR002549">
    <property type="entry name" value="AI-2E-like"/>
</dbReference>
<keyword evidence="4 6" id="KW-1133">Transmembrane helix</keyword>
<evidence type="ECO:0000256" key="4">
    <source>
        <dbReference type="ARBA" id="ARBA00022989"/>
    </source>
</evidence>
<keyword evidence="5 6" id="KW-0472">Membrane</keyword>
<evidence type="ECO:0000256" key="3">
    <source>
        <dbReference type="ARBA" id="ARBA00022692"/>
    </source>
</evidence>
<feature type="transmembrane region" description="Helical" evidence="6">
    <location>
        <begin position="239"/>
        <end position="261"/>
    </location>
</feature>
<keyword evidence="8" id="KW-1185">Reference proteome</keyword>
<gene>
    <name evidence="7" type="ORF">CR159_02225</name>
</gene>
<evidence type="ECO:0000313" key="7">
    <source>
        <dbReference type="EMBL" id="PLC51852.1"/>
    </source>
</evidence>
<dbReference type="OrthoDB" id="106838at2"/>
<dbReference type="PANTHER" id="PTHR21716:SF4">
    <property type="entry name" value="TRANSMEMBRANE PROTEIN 245"/>
    <property type="match status" value="1"/>
</dbReference>
<proteinExistence type="inferred from homology"/>
<evidence type="ECO:0000256" key="6">
    <source>
        <dbReference type="SAM" id="Phobius"/>
    </source>
</evidence>
<sequence>MNNSDLYFRTFILMLVIVTVAFIIVLLPFYAAIFWGAILAILFTPLHKRLLAKLRGRPNLAALTTLLIIILIVILPAILITGALLQEGAAIYKLISSGEVNVGRYLEQVLNALPPSVHAMLDRFGVGDIFSLQEKLTTGALQGSKFLATQAVNVGQNTFEFLVGMGVMLYILYFLLRDGAHLARTSKHLIPLSEEHKQHLFRKFATVVRATVKGNIVVAMTQGFLGGVMFWFLGIQGALLWGVLMAFLSLLPAVGAALIWLPVAIYFLVTGAIWEGITLALFGVLVIGLVDNILRPLLVGKDTKIPDYVILISTLGGLSVFGLNGFVIGPLFAALFIACWDLFPSAIRMNQQD</sequence>
<dbReference type="Proteomes" id="UP000234190">
    <property type="component" value="Unassembled WGS sequence"/>
</dbReference>
<feature type="transmembrane region" description="Helical" evidence="6">
    <location>
        <begin position="310"/>
        <end position="343"/>
    </location>
</feature>
<reference evidence="7 8" key="1">
    <citation type="submission" date="2017-10" db="EMBL/GenBank/DDBJ databases">
        <title>Two draft genome sequences of Pusillimonas sp. strains isolated from a nitrate- and radionuclide-contaminated groundwater in Russia.</title>
        <authorList>
            <person name="Grouzdev D.S."/>
            <person name="Tourova T.P."/>
            <person name="Goeva M.A."/>
            <person name="Babich T.L."/>
            <person name="Sokolova D.S."/>
            <person name="Abdullin R."/>
            <person name="Poltaraus A.B."/>
            <person name="Toshchakov S.V."/>
            <person name="Nazina T.N."/>
        </authorList>
    </citation>
    <scope>NUCLEOTIDE SEQUENCE [LARGE SCALE GENOMIC DNA]</scope>
    <source>
        <strain evidence="7 8">JR1/69-3-13</strain>
    </source>
</reference>
<organism evidence="7 8">
    <name type="scientific">Pollutimonas subterranea</name>
    <dbReference type="NCBI Taxonomy" id="2045210"/>
    <lineage>
        <taxon>Bacteria</taxon>
        <taxon>Pseudomonadati</taxon>
        <taxon>Pseudomonadota</taxon>
        <taxon>Betaproteobacteria</taxon>
        <taxon>Burkholderiales</taxon>
        <taxon>Alcaligenaceae</taxon>
        <taxon>Pollutimonas</taxon>
    </lineage>
</organism>
<dbReference type="Pfam" id="PF01594">
    <property type="entry name" value="AI-2E_transport"/>
    <property type="match status" value="1"/>
</dbReference>
<dbReference type="EMBL" id="PDNW01000001">
    <property type="protein sequence ID" value="PLC51852.1"/>
    <property type="molecule type" value="Genomic_DNA"/>
</dbReference>
<feature type="transmembrane region" description="Helical" evidence="6">
    <location>
        <begin position="159"/>
        <end position="176"/>
    </location>
</feature>
<feature type="transmembrane region" description="Helical" evidence="6">
    <location>
        <begin position="60"/>
        <end position="85"/>
    </location>
</feature>
<keyword evidence="3 6" id="KW-0812">Transmembrane</keyword>
<dbReference type="GO" id="GO:0016020">
    <property type="term" value="C:membrane"/>
    <property type="evidence" value="ECO:0007669"/>
    <property type="project" value="UniProtKB-SubCell"/>
</dbReference>
<evidence type="ECO:0000256" key="2">
    <source>
        <dbReference type="ARBA" id="ARBA00009773"/>
    </source>
</evidence>
<evidence type="ECO:0000256" key="5">
    <source>
        <dbReference type="ARBA" id="ARBA00023136"/>
    </source>
</evidence>